<sequence length="193" mass="21719">MSATGQLVVSRRLLKLEYRATRAYMQRDLHRLTLVVAKLRRWKPRFYENPVSEFIGAKIVLARVLSSRDLPGDLEEATKVAVATEQMLRQRPFPVATAGVQEMIAQLLRQQYEAGGAVHLIDQAISFGALCLVATDAADEVQYAERVRLLSGLLVTLYQARRTPDDYEQAVRFCARYPGICDEDRERLGAPPG</sequence>
<reference evidence="1 2" key="1">
    <citation type="submission" date="2018-05" db="EMBL/GenBank/DDBJ databases">
        <title>Genomic Encyclopedia of Archaeal and Bacterial Type Strains, Phase II (KMG-II): from individual species to whole genera.</title>
        <authorList>
            <person name="Goeker M."/>
        </authorList>
    </citation>
    <scope>NUCLEOTIDE SEQUENCE [LARGE SCALE GENOMIC DNA]</scope>
    <source>
        <strain evidence="1 2">DSM 45184</strain>
    </source>
</reference>
<evidence type="ECO:0000313" key="1">
    <source>
        <dbReference type="EMBL" id="PWK43357.1"/>
    </source>
</evidence>
<name>A0A316FA16_9ACTN</name>
<accession>A0A316FA16</accession>
<evidence type="ECO:0000313" key="2">
    <source>
        <dbReference type="Proteomes" id="UP000245697"/>
    </source>
</evidence>
<protein>
    <submittedName>
        <fullName evidence="1">Uncharacterized protein</fullName>
    </submittedName>
</protein>
<organism evidence="1 2">
    <name type="scientific">Actinoplanes xinjiangensis</name>
    <dbReference type="NCBI Taxonomy" id="512350"/>
    <lineage>
        <taxon>Bacteria</taxon>
        <taxon>Bacillati</taxon>
        <taxon>Actinomycetota</taxon>
        <taxon>Actinomycetes</taxon>
        <taxon>Micromonosporales</taxon>
        <taxon>Micromonosporaceae</taxon>
        <taxon>Actinoplanes</taxon>
    </lineage>
</organism>
<comment type="caution">
    <text evidence="1">The sequence shown here is derived from an EMBL/GenBank/DDBJ whole genome shotgun (WGS) entry which is preliminary data.</text>
</comment>
<dbReference type="EMBL" id="QGGR01000013">
    <property type="protein sequence ID" value="PWK43357.1"/>
    <property type="molecule type" value="Genomic_DNA"/>
</dbReference>
<proteinExistence type="predicted"/>
<dbReference type="Proteomes" id="UP000245697">
    <property type="component" value="Unassembled WGS sequence"/>
</dbReference>
<gene>
    <name evidence="1" type="ORF">BC793_11339</name>
</gene>
<dbReference type="AlphaFoldDB" id="A0A316FA16"/>
<keyword evidence="2" id="KW-1185">Reference proteome</keyword>